<dbReference type="RefSeq" id="WP_073139349.1">
    <property type="nucleotide sequence ID" value="NZ_FQWQ01000003.1"/>
</dbReference>
<dbReference type="OrthoDB" id="9813840at2"/>
<dbReference type="Proteomes" id="UP000184212">
    <property type="component" value="Unassembled WGS sequence"/>
</dbReference>
<dbReference type="EMBL" id="FQWQ01000003">
    <property type="protein sequence ID" value="SHH65982.1"/>
    <property type="molecule type" value="Genomic_DNA"/>
</dbReference>
<name>A0A1M5USG1_9BACT</name>
<dbReference type="AlphaFoldDB" id="A0A1M5USG1"/>
<protein>
    <recommendedName>
        <fullName evidence="3">PKD domain-containing protein</fullName>
    </recommendedName>
</protein>
<evidence type="ECO:0008006" key="3">
    <source>
        <dbReference type="Google" id="ProtNLM"/>
    </source>
</evidence>
<dbReference type="STRING" id="947013.SAMN04488109_4886"/>
<keyword evidence="2" id="KW-1185">Reference proteome</keyword>
<gene>
    <name evidence="1" type="ORF">SAMN04488109_4886</name>
</gene>
<evidence type="ECO:0000313" key="2">
    <source>
        <dbReference type="Proteomes" id="UP000184212"/>
    </source>
</evidence>
<proteinExistence type="predicted"/>
<evidence type="ECO:0000313" key="1">
    <source>
        <dbReference type="EMBL" id="SHH65982.1"/>
    </source>
</evidence>
<reference evidence="1 2" key="1">
    <citation type="submission" date="2016-11" db="EMBL/GenBank/DDBJ databases">
        <authorList>
            <person name="Jaros S."/>
            <person name="Januszkiewicz K."/>
            <person name="Wedrychowicz H."/>
        </authorList>
    </citation>
    <scope>NUCLEOTIDE SEQUENCE [LARGE SCALE GENOMIC DNA]</scope>
    <source>
        <strain evidence="1 2">DSM 24574</strain>
    </source>
</reference>
<sequence length="469" mass="51339">MKNILFWIGLVAMSTALQFCKNENSPVALQKVQFTFGVHPTAPSGGRIETAEPVALLLSLENSIGDPVFTSKRIALLHIGSSLMTDPIDLPPGTYTITDFLLVDDDNNVLYATPKAGSPLATAVTHPLPYDFVVSNAEVTNVDMEVVDVSQRIPEDFGYATFQINYINTLKVAVFVSIDGEVSMTTAEATLTHGSTTIGTYALEARTNVIAFSEEPNMIYRLVVTKEGYRTYTKDFIFSELFAALHGEPLKVLLNQFTMLAVVDDDLFFSCTIGGGASKTIEVAWGDGTHEEIAFPSDVEPTGLNHTYPAPGKYEISITGALETVWWFSAGFNLGKIDAIDFQALPNLRVMLINRNHGPETVDLSLNPELESVAVEGIPQLKHVILPATHHIFDMNINGPNQLSTDEVDAIINSLLLSADRTRPGILQFDRSFEEPTNLMVGPPSPVGIRDLTWLKVIGRWTLIPDLDI</sequence>
<organism evidence="1 2">
    <name type="scientific">Chryseolinea serpens</name>
    <dbReference type="NCBI Taxonomy" id="947013"/>
    <lineage>
        <taxon>Bacteria</taxon>
        <taxon>Pseudomonadati</taxon>
        <taxon>Bacteroidota</taxon>
        <taxon>Cytophagia</taxon>
        <taxon>Cytophagales</taxon>
        <taxon>Fulvivirgaceae</taxon>
        <taxon>Chryseolinea</taxon>
    </lineage>
</organism>
<accession>A0A1M5USG1</accession>